<sequence length="298" mass="33713">MKKLLLPLPILAVSHAALADIQSEYELTAEAGIVYNSELVVEEIDQLNNNGDTARYLSLDVSGDWIVADNLNVQAGYNLSDTDYQDSDDFDLRVHRLFGDIAYDFTVLTVGASHHDINAELAGDNFLDMSRDSFYLSKLFNNSIFVRAEAITIDKTFDSIPERDATNDALGLDAYFFFNQGKSFFSIGYSADEEAASSAEYSYDGDNYRATLSSKFGANDNHRLQLHWRYFDRQYQAQLPDIGQVREDSRNTFRLAWDYYFTPKFALATQLESTESSSNFESADYSANEISLLFKVEL</sequence>
<evidence type="ECO:0000313" key="3">
    <source>
        <dbReference type="Proteomes" id="UP000034071"/>
    </source>
</evidence>
<evidence type="ECO:0000256" key="1">
    <source>
        <dbReference type="SAM" id="SignalP"/>
    </source>
</evidence>
<name>A0A0F6RAW0_9GAMM</name>
<protein>
    <recommendedName>
        <fullName evidence="4">DUF560 domain-containing protein</fullName>
    </recommendedName>
</protein>
<dbReference type="HOGENOM" id="CLU_077932_0_0_6"/>
<dbReference type="EMBL" id="CP010975">
    <property type="protein sequence ID" value="AKE51018.1"/>
    <property type="molecule type" value="Genomic_DNA"/>
</dbReference>
<dbReference type="RefSeq" id="WP_046560264.1">
    <property type="nucleotide sequence ID" value="NZ_CP010975.1"/>
</dbReference>
<evidence type="ECO:0000313" key="2">
    <source>
        <dbReference type="EMBL" id="AKE51018.1"/>
    </source>
</evidence>
<organism evidence="2 3">
    <name type="scientific">Kangiella geojedonensis</name>
    <dbReference type="NCBI Taxonomy" id="914150"/>
    <lineage>
        <taxon>Bacteria</taxon>
        <taxon>Pseudomonadati</taxon>
        <taxon>Pseudomonadota</taxon>
        <taxon>Gammaproteobacteria</taxon>
        <taxon>Kangiellales</taxon>
        <taxon>Kangiellaceae</taxon>
        <taxon>Kangiella</taxon>
    </lineage>
</organism>
<dbReference type="OrthoDB" id="6380601at2"/>
<dbReference type="KEGG" id="kge:TQ33_0026"/>
<feature type="chain" id="PRO_5002508900" description="DUF560 domain-containing protein" evidence="1">
    <location>
        <begin position="20"/>
        <end position="298"/>
    </location>
</feature>
<proteinExistence type="predicted"/>
<feature type="signal peptide" evidence="1">
    <location>
        <begin position="1"/>
        <end position="19"/>
    </location>
</feature>
<reference evidence="2 3" key="1">
    <citation type="submission" date="2015-02" db="EMBL/GenBank/DDBJ databases">
        <title>Complete genome sequence of Kangiella geojedonensis strain YCS-5T.</title>
        <authorList>
            <person name="Kim K.M."/>
        </authorList>
    </citation>
    <scope>NUCLEOTIDE SEQUENCE [LARGE SCALE GENOMIC DNA]</scope>
    <source>
        <strain evidence="2 3">YCS-5</strain>
    </source>
</reference>
<dbReference type="AlphaFoldDB" id="A0A0F6RAW0"/>
<gene>
    <name evidence="2" type="ORF">TQ33_0026</name>
</gene>
<accession>A0A0F6RAW0</accession>
<keyword evidence="3" id="KW-1185">Reference proteome</keyword>
<dbReference type="STRING" id="914150.TQ33_0026"/>
<dbReference type="Proteomes" id="UP000034071">
    <property type="component" value="Chromosome"/>
</dbReference>
<evidence type="ECO:0008006" key="4">
    <source>
        <dbReference type="Google" id="ProtNLM"/>
    </source>
</evidence>
<keyword evidence="1" id="KW-0732">Signal</keyword>